<protein>
    <recommendedName>
        <fullName evidence="3">Type II toxin-antitoxin system PemK/MazF family toxin</fullName>
    </recommendedName>
</protein>
<dbReference type="SUPFAM" id="SSF50118">
    <property type="entry name" value="Cell growth inhibitor/plasmid maintenance toxic component"/>
    <property type="match status" value="1"/>
</dbReference>
<sequence length="301" mass="34764">MAGKNNHLSPSDKFNKANQNFKSVYYAGKNRENNGKPNKYHWLPEWTLSKSNYLLNERHASRNRKVYKRGSIVNVNFGVNVGEELSGNHFGIVLNRHDNKRNDKLTVIPLTSHEHTNTVKLDKTILNLSNSFFDQSITHRMLVILATYKIFYTPLKALEPETLSPEAFIDKSLKNLNHVLPEYTKMLKELVNQKLPDENSAIKFIQSDSPKDMQAKDFAEYLFSKDFFRKQGQLVNDLGFAYRKYEQYGKDTWAKISDIQTVSKSRLIRINSADPIGEIHVSPSVLDTIDKEIIRLFTHSE</sequence>
<evidence type="ECO:0000313" key="2">
    <source>
        <dbReference type="Proteomes" id="UP000198414"/>
    </source>
</evidence>
<comment type="caution">
    <text evidence="1">The sequence shown here is derived from an EMBL/GenBank/DDBJ whole genome shotgun (WGS) entry which is preliminary data.</text>
</comment>
<dbReference type="OrthoDB" id="1957237at2"/>
<dbReference type="InterPro" id="IPR011067">
    <property type="entry name" value="Plasmid_toxin/cell-grow_inhib"/>
</dbReference>
<evidence type="ECO:0008006" key="3">
    <source>
        <dbReference type="Google" id="ProtNLM"/>
    </source>
</evidence>
<evidence type="ECO:0000313" key="1">
    <source>
        <dbReference type="EMBL" id="GAX06848.1"/>
    </source>
</evidence>
<dbReference type="EMBL" id="BCMI01000027">
    <property type="protein sequence ID" value="GAX06848.1"/>
    <property type="molecule type" value="Genomic_DNA"/>
</dbReference>
<dbReference type="AlphaFoldDB" id="A0A1Z5IZ81"/>
<dbReference type="RefSeq" id="WP_089121786.1">
    <property type="nucleotide sequence ID" value="NZ_BCMI01000027.1"/>
</dbReference>
<reference evidence="1 2" key="1">
    <citation type="submission" date="2015-11" db="EMBL/GenBank/DDBJ databases">
        <title>Draft genome sequences of new species of the genus Lactobacillus isolated from orchardgrass silage.</title>
        <authorList>
            <person name="Tohno M."/>
            <person name="Tanizawa Y."/>
            <person name="Arita M."/>
        </authorList>
    </citation>
    <scope>NUCLEOTIDE SEQUENCE [LARGE SCALE GENOMIC DNA]</scope>
    <source>
        <strain evidence="1 2">IWT25</strain>
    </source>
</reference>
<gene>
    <name evidence="1" type="ORF">IWT25_02195</name>
</gene>
<dbReference type="Gene3D" id="2.30.30.110">
    <property type="match status" value="1"/>
</dbReference>
<organism evidence="1 2">
    <name type="scientific">Secundilactobacillus pentosiphilus</name>
    <dbReference type="NCBI Taxonomy" id="1714682"/>
    <lineage>
        <taxon>Bacteria</taxon>
        <taxon>Bacillati</taxon>
        <taxon>Bacillota</taxon>
        <taxon>Bacilli</taxon>
        <taxon>Lactobacillales</taxon>
        <taxon>Lactobacillaceae</taxon>
        <taxon>Secundilactobacillus</taxon>
    </lineage>
</organism>
<accession>A0A1Z5IZ81</accession>
<proteinExistence type="predicted"/>
<dbReference type="Proteomes" id="UP000198414">
    <property type="component" value="Unassembled WGS sequence"/>
</dbReference>
<name>A0A1Z5IZ81_9LACO</name>